<protein>
    <submittedName>
        <fullName evidence="1">Uncharacterized protein</fullName>
    </submittedName>
</protein>
<comment type="caution">
    <text evidence="1">The sequence shown here is derived from an EMBL/GenBank/DDBJ whole genome shotgun (WGS) entry which is preliminary data.</text>
</comment>
<sequence length="184" mass="21111">MSEINECHGSTDLVQCFITAMRVKSNSGEELHLQNLWSDPTETKVTQASKSRAVHKNLWVEAGHVYVLQHNANIMHGQRDMQTLIYPDLLENKTKVCVIDQNMYLDEARLTLHDVLLGFKNIFDISLWGQAKAEIESLSVIKVKLFVHIMAQTITKVLRQEHKFKVGIAFEFKNWVLAFISCDL</sequence>
<proteinExistence type="predicted"/>
<keyword evidence="2" id="KW-1185">Reference proteome</keyword>
<dbReference type="Proteomes" id="UP001055072">
    <property type="component" value="Unassembled WGS sequence"/>
</dbReference>
<evidence type="ECO:0000313" key="1">
    <source>
        <dbReference type="EMBL" id="KAI0090896.1"/>
    </source>
</evidence>
<dbReference type="EMBL" id="MU274906">
    <property type="protein sequence ID" value="KAI0090896.1"/>
    <property type="molecule type" value="Genomic_DNA"/>
</dbReference>
<name>A0ACB8U9Q2_9APHY</name>
<evidence type="ECO:0000313" key="2">
    <source>
        <dbReference type="Proteomes" id="UP001055072"/>
    </source>
</evidence>
<reference evidence="1" key="1">
    <citation type="journal article" date="2021" name="Environ. Microbiol.">
        <title>Gene family expansions and transcriptome signatures uncover fungal adaptations to wood decay.</title>
        <authorList>
            <person name="Hage H."/>
            <person name="Miyauchi S."/>
            <person name="Viragh M."/>
            <person name="Drula E."/>
            <person name="Min B."/>
            <person name="Chaduli D."/>
            <person name="Navarro D."/>
            <person name="Favel A."/>
            <person name="Norest M."/>
            <person name="Lesage-Meessen L."/>
            <person name="Balint B."/>
            <person name="Merenyi Z."/>
            <person name="de Eugenio L."/>
            <person name="Morin E."/>
            <person name="Martinez A.T."/>
            <person name="Baldrian P."/>
            <person name="Stursova M."/>
            <person name="Martinez M.J."/>
            <person name="Novotny C."/>
            <person name="Magnuson J.K."/>
            <person name="Spatafora J.W."/>
            <person name="Maurice S."/>
            <person name="Pangilinan J."/>
            <person name="Andreopoulos W."/>
            <person name="LaButti K."/>
            <person name="Hundley H."/>
            <person name="Na H."/>
            <person name="Kuo A."/>
            <person name="Barry K."/>
            <person name="Lipzen A."/>
            <person name="Henrissat B."/>
            <person name="Riley R."/>
            <person name="Ahrendt S."/>
            <person name="Nagy L.G."/>
            <person name="Grigoriev I.V."/>
            <person name="Martin F."/>
            <person name="Rosso M.N."/>
        </authorList>
    </citation>
    <scope>NUCLEOTIDE SEQUENCE</scope>
    <source>
        <strain evidence="1">CBS 384.51</strain>
    </source>
</reference>
<accession>A0ACB8U9Q2</accession>
<gene>
    <name evidence="1" type="ORF">BDY19DRAFT_904428</name>
</gene>
<organism evidence="1 2">
    <name type="scientific">Irpex rosettiformis</name>
    <dbReference type="NCBI Taxonomy" id="378272"/>
    <lineage>
        <taxon>Eukaryota</taxon>
        <taxon>Fungi</taxon>
        <taxon>Dikarya</taxon>
        <taxon>Basidiomycota</taxon>
        <taxon>Agaricomycotina</taxon>
        <taxon>Agaricomycetes</taxon>
        <taxon>Polyporales</taxon>
        <taxon>Irpicaceae</taxon>
        <taxon>Irpex</taxon>
    </lineage>
</organism>